<name>A0AA96V2A0_9EURY</name>
<dbReference type="PANTHER" id="PTHR15032:SF4">
    <property type="entry name" value="N-ACYL-PHOSPHATIDYLETHANOLAMINE-HYDROLYZING PHOSPHOLIPASE D"/>
    <property type="match status" value="1"/>
</dbReference>
<dbReference type="InterPro" id="IPR001279">
    <property type="entry name" value="Metallo-B-lactamas"/>
</dbReference>
<accession>A0AA96V2A0</accession>
<dbReference type="Pfam" id="PF12706">
    <property type="entry name" value="Lactamase_B_2"/>
    <property type="match status" value="1"/>
</dbReference>
<gene>
    <name evidence="2" type="ORF">MsAc7_00870</name>
</gene>
<reference evidence="2 3" key="1">
    <citation type="submission" date="2023-07" db="EMBL/GenBank/DDBJ databases">
        <title>Closed genoem sequence of Methanosarcinaceae archaeon Ac7.</title>
        <authorList>
            <person name="Poehlein A."/>
            <person name="Protasov E."/>
            <person name="Platt K."/>
            <person name="Reeh H."/>
            <person name="Daniel R."/>
            <person name="Brune A."/>
        </authorList>
    </citation>
    <scope>NUCLEOTIDE SEQUENCE [LARGE SCALE GENOMIC DNA]</scope>
    <source>
        <strain evidence="2 3">Ac7</strain>
    </source>
</reference>
<sequence length="418" mass="47953">MTYINSLELKLSFKIISSMFSILFRFIQVLLLSIRHMSNPDLPIIKEGWKGNPMVKNSFVNEDKPSDMNMIEFMKWRLYKNPQKQEKKEDTFKVGFVKNESFPESENDMIIWLGHASFFIRLGGVTFLTDPSYFSFPFRTRKVPVPCSIDRFKNVDYVVVSHMHHDHADMRSLRKIFKDNDKTEALVPLRGGMYMKHFTKRYQEAGWYQQYNTKPEVEVFFLPTFHWSRLHVFDNNKTLWGSFLIRANGKTIYFGGDTAFGNHFSEIAKLFPEIDYAIMPVGGYKPRSIMKVAHIAPDEAAQAAAIMNTKHFIPMHYGTYPIGQEPSGEPIREIKRMESEGEMIGCVNCLSVGEEFLIDSENGEQITFAACGEAASPANGYDCVREYLTKETPEFGAGVEEVSGVRNPELPVDEMVAK</sequence>
<dbReference type="Proteomes" id="UP001303587">
    <property type="component" value="Chromosome"/>
</dbReference>
<evidence type="ECO:0000313" key="3">
    <source>
        <dbReference type="Proteomes" id="UP001303587"/>
    </source>
</evidence>
<dbReference type="GO" id="GO:0005737">
    <property type="term" value="C:cytoplasm"/>
    <property type="evidence" value="ECO:0007669"/>
    <property type="project" value="TreeGrafter"/>
</dbReference>
<keyword evidence="3" id="KW-1185">Reference proteome</keyword>
<dbReference type="InterPro" id="IPR036866">
    <property type="entry name" value="RibonucZ/Hydroxyglut_hydro"/>
</dbReference>
<evidence type="ECO:0000313" key="2">
    <source>
        <dbReference type="EMBL" id="WNY24565.1"/>
    </source>
</evidence>
<organism evidence="2 3">
    <name type="scientific">Methanolapillus millepedarum</name>
    <dbReference type="NCBI Taxonomy" id="3028296"/>
    <lineage>
        <taxon>Archaea</taxon>
        <taxon>Methanobacteriati</taxon>
        <taxon>Methanobacteriota</taxon>
        <taxon>Stenosarchaea group</taxon>
        <taxon>Methanomicrobia</taxon>
        <taxon>Methanosarcinales</taxon>
        <taxon>Methanosarcinaceae</taxon>
        <taxon>Methanolapillus</taxon>
    </lineage>
</organism>
<dbReference type="Gene3D" id="3.60.15.10">
    <property type="entry name" value="Ribonuclease Z/Hydroxyacylglutathione hydrolase-like"/>
    <property type="match status" value="1"/>
</dbReference>
<feature type="domain" description="Metallo-beta-lactamase" evidence="1">
    <location>
        <begin position="127"/>
        <end position="317"/>
    </location>
</feature>
<proteinExistence type="predicted"/>
<dbReference type="SUPFAM" id="SSF56281">
    <property type="entry name" value="Metallo-hydrolase/oxidoreductase"/>
    <property type="match status" value="1"/>
</dbReference>
<dbReference type="EMBL" id="CP131060">
    <property type="protein sequence ID" value="WNY24565.1"/>
    <property type="molecule type" value="Genomic_DNA"/>
</dbReference>
<dbReference type="AlphaFoldDB" id="A0AA96V2A0"/>
<protein>
    <recommendedName>
        <fullName evidence="1">Metallo-beta-lactamase domain-containing protein</fullName>
    </recommendedName>
</protein>
<dbReference type="PANTHER" id="PTHR15032">
    <property type="entry name" value="N-ACYL-PHOSPHATIDYLETHANOLAMINE-HYDROLYZING PHOSPHOLIPASE D"/>
    <property type="match status" value="1"/>
</dbReference>
<evidence type="ECO:0000259" key="1">
    <source>
        <dbReference type="Pfam" id="PF12706"/>
    </source>
</evidence>